<dbReference type="SMART" id="SM00230">
    <property type="entry name" value="CysPc"/>
    <property type="match status" value="1"/>
</dbReference>
<dbReference type="AlphaFoldDB" id="A0AAD9SS08"/>
<dbReference type="SUPFAM" id="SSF54001">
    <property type="entry name" value="Cysteine proteinases"/>
    <property type="match status" value="1"/>
</dbReference>
<comment type="similarity">
    <text evidence="1">Belongs to the peptidase C2 family.</text>
</comment>
<evidence type="ECO:0000256" key="1">
    <source>
        <dbReference type="ARBA" id="ARBA00007623"/>
    </source>
</evidence>
<feature type="compositionally biased region" description="Basic and acidic residues" evidence="4">
    <location>
        <begin position="668"/>
        <end position="689"/>
    </location>
</feature>
<keyword evidence="3" id="KW-0645">Protease</keyword>
<evidence type="ECO:0000256" key="2">
    <source>
        <dbReference type="PIRSR" id="PIRSR622684-1"/>
    </source>
</evidence>
<dbReference type="GO" id="GO:0004198">
    <property type="term" value="F:calcium-dependent cysteine-type endopeptidase activity"/>
    <property type="evidence" value="ECO:0007669"/>
    <property type="project" value="InterPro"/>
</dbReference>
<feature type="compositionally biased region" description="Basic and acidic residues" evidence="4">
    <location>
        <begin position="701"/>
        <end position="710"/>
    </location>
</feature>
<organism evidence="6 7">
    <name type="scientific">Phomopsis amygdali</name>
    <name type="common">Fusicoccum amygdali</name>
    <dbReference type="NCBI Taxonomy" id="1214568"/>
    <lineage>
        <taxon>Eukaryota</taxon>
        <taxon>Fungi</taxon>
        <taxon>Dikarya</taxon>
        <taxon>Ascomycota</taxon>
        <taxon>Pezizomycotina</taxon>
        <taxon>Sordariomycetes</taxon>
        <taxon>Sordariomycetidae</taxon>
        <taxon>Diaporthales</taxon>
        <taxon>Diaporthaceae</taxon>
        <taxon>Diaporthe</taxon>
    </lineage>
</organism>
<comment type="caution">
    <text evidence="6">The sequence shown here is derived from an EMBL/GenBank/DDBJ whole genome shotgun (WGS) entry which is preliminary data.</text>
</comment>
<sequence length="800" mass="91408">MDDIHHHGGRRPARTPQGEVNDFWSSFSRKRPSKVTSIFPRLLYASLLPRHDDPRGASSARNAAESYDIAAKECREMVKRIREECERTNEKFTDPDFDIESDFETKNNCLFGLHPPRPPPPPPDNMTVTSIARSISSHSSHPGSVHRLDWIFRNPQFTVNGYSHTDVQQGIGGDCWWLAAISTIAHRKDLMDRICVARDEECGVYGFVFQRDGEWISVIVDDNLYLSSEDFRDLHPEDFDPDGSKAAKFKMLNQRGSEALFFSRCTEENETWLPLLEKAYAKAHNDYEAIDGGYVGDGVEDMTGGVTTPIATNKVLRKDRLWKELSGSDGQFVFGISAHSRFGRVEADSGVTLGHAYTILRAVEEDTEDGKSSVRLVKIRNPWGKRDVRGREGEWNGRWSDGSEEWTPYWMAKLDHRFKNDGIFWMEYSDMLATFKYIYRTRLFDENWTVIQQWASCSVSWVTGYLRTKFLLDVKKAGMVVIVLAQLDERYFKGLEGQYKFSLHFIVQKQGSQIGDYICRVRPVPGGDHRSISCEIENLEEGQYEVIPQITAVRFKQEQTVEYLVPRYANTNPQKLRQVGLQYDLAHAKGGIPDEDMELERKNPKLKKKLFKKSRHPHIRGRLVEFELDVMPQQEQTPSERSHSRLEEKDQFDEFQDATEGPTAETKPSFEYREDDGHENPRDSSREKLAMQNGEQQQGHEPGEPEERGENLPTNSNEGGPVVEDDKNLSTNEHFDVHSADESSDSDSVGNDDRRWNAVCIACLRVYSRDPELTITLVSPDDRQGSSNLVRGQEPAGATM</sequence>
<feature type="active site" evidence="2 3">
    <location>
        <position position="175"/>
    </location>
</feature>
<feature type="region of interest" description="Disordered" evidence="4">
    <location>
        <begin position="1"/>
        <end position="25"/>
    </location>
</feature>
<evidence type="ECO:0000313" key="6">
    <source>
        <dbReference type="EMBL" id="KAK2614654.1"/>
    </source>
</evidence>
<dbReference type="Gene3D" id="3.90.70.10">
    <property type="entry name" value="Cysteine proteinases"/>
    <property type="match status" value="1"/>
</dbReference>
<evidence type="ECO:0000259" key="5">
    <source>
        <dbReference type="PROSITE" id="PS50203"/>
    </source>
</evidence>
<feature type="active site" evidence="2 3">
    <location>
        <position position="381"/>
    </location>
</feature>
<dbReference type="InterPro" id="IPR038765">
    <property type="entry name" value="Papain-like_cys_pep_sf"/>
</dbReference>
<dbReference type="InterPro" id="IPR001300">
    <property type="entry name" value="Peptidase_C2_calpain_cat"/>
</dbReference>
<dbReference type="InterPro" id="IPR000169">
    <property type="entry name" value="Pept_cys_AS"/>
</dbReference>
<dbReference type="PANTHER" id="PTHR10183:SF425">
    <property type="entry name" value="CALPAIN-5"/>
    <property type="match status" value="1"/>
</dbReference>
<dbReference type="Proteomes" id="UP001265746">
    <property type="component" value="Unassembled WGS sequence"/>
</dbReference>
<feature type="region of interest" description="Disordered" evidence="4">
    <location>
        <begin position="778"/>
        <end position="800"/>
    </location>
</feature>
<evidence type="ECO:0000256" key="4">
    <source>
        <dbReference type="SAM" id="MobiDB-lite"/>
    </source>
</evidence>
<reference evidence="6" key="1">
    <citation type="submission" date="2023-06" db="EMBL/GenBank/DDBJ databases">
        <authorList>
            <person name="Noh H."/>
        </authorList>
    </citation>
    <scope>NUCLEOTIDE SEQUENCE</scope>
    <source>
        <strain evidence="6">DUCC20226</strain>
    </source>
</reference>
<dbReference type="EMBL" id="JAUJFL010000001">
    <property type="protein sequence ID" value="KAK2614654.1"/>
    <property type="molecule type" value="Genomic_DNA"/>
</dbReference>
<keyword evidence="3" id="KW-0378">Hydrolase</keyword>
<dbReference type="GO" id="GO:0006508">
    <property type="term" value="P:proteolysis"/>
    <property type="evidence" value="ECO:0007669"/>
    <property type="project" value="UniProtKB-KW"/>
</dbReference>
<protein>
    <recommendedName>
        <fullName evidence="5">Calpain catalytic domain-containing protein</fullName>
    </recommendedName>
</protein>
<evidence type="ECO:0000313" key="7">
    <source>
        <dbReference type="Proteomes" id="UP001265746"/>
    </source>
</evidence>
<dbReference type="PROSITE" id="PS50203">
    <property type="entry name" value="CALPAIN_CAT"/>
    <property type="match status" value="1"/>
</dbReference>
<feature type="region of interest" description="Disordered" evidence="4">
    <location>
        <begin position="625"/>
        <end position="728"/>
    </location>
</feature>
<proteinExistence type="inferred from homology"/>
<dbReference type="PANTHER" id="PTHR10183">
    <property type="entry name" value="CALPAIN"/>
    <property type="match status" value="1"/>
</dbReference>
<name>A0AAD9SS08_PHOAM</name>
<gene>
    <name evidence="6" type="ORF">N8I77_001460</name>
</gene>
<dbReference type="InterPro" id="IPR022684">
    <property type="entry name" value="Calpain_cysteine_protease"/>
</dbReference>
<dbReference type="PROSITE" id="PS00139">
    <property type="entry name" value="THIOL_PROTEASE_CYS"/>
    <property type="match status" value="1"/>
</dbReference>
<keyword evidence="3" id="KW-0788">Thiol protease</keyword>
<feature type="active site" evidence="2 3">
    <location>
        <position position="355"/>
    </location>
</feature>
<accession>A0AAD9SS08</accession>
<feature type="compositionally biased region" description="Basic and acidic residues" evidence="4">
    <location>
        <begin position="638"/>
        <end position="649"/>
    </location>
</feature>
<dbReference type="CDD" id="cd00044">
    <property type="entry name" value="CysPc"/>
    <property type="match status" value="1"/>
</dbReference>
<keyword evidence="7" id="KW-1185">Reference proteome</keyword>
<dbReference type="Pfam" id="PF00648">
    <property type="entry name" value="Peptidase_C2"/>
    <property type="match status" value="1"/>
</dbReference>
<evidence type="ECO:0000256" key="3">
    <source>
        <dbReference type="PROSITE-ProRule" id="PRU00239"/>
    </source>
</evidence>
<feature type="domain" description="Calpain catalytic" evidence="5">
    <location>
        <begin position="147"/>
        <end position="444"/>
    </location>
</feature>